<protein>
    <submittedName>
        <fullName evidence="1">Uncharacterized protein</fullName>
    </submittedName>
</protein>
<reference evidence="1 2" key="1">
    <citation type="journal article" date="2020" name="Mol. Biol. Evol.">
        <title>Interspecific Gene Flow and the Evolution of Specialization in Black and White Rhinoceros.</title>
        <authorList>
            <person name="Moodley Y."/>
            <person name="Westbury M.V."/>
            <person name="Russo I.M."/>
            <person name="Gopalakrishnan S."/>
            <person name="Rakotoarivelo A."/>
            <person name="Olsen R.A."/>
            <person name="Prost S."/>
            <person name="Tunstall T."/>
            <person name="Ryder O.A."/>
            <person name="Dalen L."/>
            <person name="Bruford M.W."/>
        </authorList>
    </citation>
    <scope>NUCLEOTIDE SEQUENCE [LARGE SCALE GENOMIC DNA]</scope>
    <source>
        <strain evidence="1">SBR-YM</strain>
        <tissue evidence="1">Skin</tissue>
    </source>
</reference>
<proteinExistence type="predicted"/>
<accession>A0A7J7EG32</accession>
<dbReference type="EMBL" id="JACDTQ010003204">
    <property type="protein sequence ID" value="KAF5914755.1"/>
    <property type="molecule type" value="Genomic_DNA"/>
</dbReference>
<dbReference type="Proteomes" id="UP000551758">
    <property type="component" value="Unassembled WGS sequence"/>
</dbReference>
<keyword evidence="2" id="KW-1185">Reference proteome</keyword>
<gene>
    <name evidence="1" type="ORF">HPG69_005253</name>
</gene>
<comment type="caution">
    <text evidence="1">The sequence shown here is derived from an EMBL/GenBank/DDBJ whole genome shotgun (WGS) entry which is preliminary data.</text>
</comment>
<organism evidence="1 2">
    <name type="scientific">Diceros bicornis minor</name>
    <name type="common">South-central black rhinoceros</name>
    <dbReference type="NCBI Taxonomy" id="77932"/>
    <lineage>
        <taxon>Eukaryota</taxon>
        <taxon>Metazoa</taxon>
        <taxon>Chordata</taxon>
        <taxon>Craniata</taxon>
        <taxon>Vertebrata</taxon>
        <taxon>Euteleostomi</taxon>
        <taxon>Mammalia</taxon>
        <taxon>Eutheria</taxon>
        <taxon>Laurasiatheria</taxon>
        <taxon>Perissodactyla</taxon>
        <taxon>Rhinocerotidae</taxon>
        <taxon>Diceros</taxon>
    </lineage>
</organism>
<feature type="non-terminal residue" evidence="1">
    <location>
        <position position="170"/>
    </location>
</feature>
<sequence length="170" mass="18863">TSCWLRSQSHILTQEVASSSGLLLEHCVSQFRTYSPKGIERFKDPLPPAAVRPGLPCRLLSDPSWPWMLPLLGASNCCTFAQHVIIFSILTLISSLSYSVTNATSIPDRAACAGHQQRCLGHDGGCWGEGVLHVEQDHPWSLSIRRKQCLKRALSVELVELPKLVQFEML</sequence>
<evidence type="ECO:0000313" key="2">
    <source>
        <dbReference type="Proteomes" id="UP000551758"/>
    </source>
</evidence>
<dbReference type="AlphaFoldDB" id="A0A7J7EG32"/>
<evidence type="ECO:0000313" key="1">
    <source>
        <dbReference type="EMBL" id="KAF5914755.1"/>
    </source>
</evidence>
<name>A0A7J7EG32_DICBM</name>